<keyword evidence="1" id="KW-0732">Signal</keyword>
<feature type="chain" id="PRO_5016558158" description="Alkaline proteinase inhibitor/ Outer membrane lipoprotein Omp19 domain-containing protein" evidence="1">
    <location>
        <begin position="19"/>
        <end position="133"/>
    </location>
</feature>
<feature type="signal peptide" evidence="1">
    <location>
        <begin position="1"/>
        <end position="18"/>
    </location>
</feature>
<dbReference type="AlphaFoldDB" id="A0A344PND3"/>
<evidence type="ECO:0000256" key="1">
    <source>
        <dbReference type="SAM" id="SignalP"/>
    </source>
</evidence>
<sequence length="133" mass="13920">MALLALAAMTMVLGDALAASPRTSFGFRLDLLTPAGMSCAADAPGASVRQGRDLLGRPLLNVTGDLTGAAITCTTPQGARFTTPLPVDTRDRLAAQVDAVGVWRAGSDRMGLLINPDGDRFATPETHRFTRLP</sequence>
<organism evidence="2 3">
    <name type="scientific">Paracoccus suum</name>
    <dbReference type="NCBI Taxonomy" id="2259340"/>
    <lineage>
        <taxon>Bacteria</taxon>
        <taxon>Pseudomonadati</taxon>
        <taxon>Pseudomonadota</taxon>
        <taxon>Alphaproteobacteria</taxon>
        <taxon>Rhodobacterales</taxon>
        <taxon>Paracoccaceae</taxon>
        <taxon>Paracoccus</taxon>
    </lineage>
</organism>
<dbReference type="Proteomes" id="UP000252023">
    <property type="component" value="Chromosome"/>
</dbReference>
<reference evidence="3" key="1">
    <citation type="submission" date="2018-07" db="EMBL/GenBank/DDBJ databases">
        <title>Genome sequencing of Paracoccus sp. SC2-6.</title>
        <authorList>
            <person name="Heo J."/>
            <person name="Kim S.-J."/>
            <person name="Kwon S.-W."/>
        </authorList>
    </citation>
    <scope>NUCLEOTIDE SEQUENCE [LARGE SCALE GENOMIC DNA]</scope>
    <source>
        <strain evidence="3">SC2-6</strain>
    </source>
</reference>
<accession>A0A344PND3</accession>
<dbReference type="KEGG" id="pars:DRW48_15445"/>
<name>A0A344PND3_9RHOB</name>
<dbReference type="EMBL" id="CP030918">
    <property type="protein sequence ID" value="AXC50888.1"/>
    <property type="molecule type" value="Genomic_DNA"/>
</dbReference>
<protein>
    <recommendedName>
        <fullName evidence="4">Alkaline proteinase inhibitor/ Outer membrane lipoprotein Omp19 domain-containing protein</fullName>
    </recommendedName>
</protein>
<evidence type="ECO:0000313" key="2">
    <source>
        <dbReference type="EMBL" id="AXC50888.1"/>
    </source>
</evidence>
<evidence type="ECO:0008006" key="4">
    <source>
        <dbReference type="Google" id="ProtNLM"/>
    </source>
</evidence>
<gene>
    <name evidence="2" type="ORF">DRW48_15445</name>
</gene>
<evidence type="ECO:0000313" key="3">
    <source>
        <dbReference type="Proteomes" id="UP000252023"/>
    </source>
</evidence>
<dbReference type="OrthoDB" id="7771374at2"/>
<proteinExistence type="predicted"/>
<keyword evidence="3" id="KW-1185">Reference proteome</keyword>